<reference evidence="2" key="2">
    <citation type="submission" date="2020-09" db="EMBL/GenBank/DDBJ databases">
        <authorList>
            <person name="Sun Q."/>
            <person name="Ohkuma M."/>
        </authorList>
    </citation>
    <scope>NUCLEOTIDE SEQUENCE</scope>
    <source>
        <strain evidence="2">JCM 11219</strain>
    </source>
</reference>
<gene>
    <name evidence="2" type="ORF">GCM10007112_23950</name>
    <name evidence="1" type="ORF">Vsou_13380</name>
</gene>
<protein>
    <submittedName>
        <fullName evidence="2">Uncharacterized protein</fullName>
    </submittedName>
</protein>
<dbReference type="AlphaFoldDB" id="A0A830EAW2"/>
<reference evidence="2" key="1">
    <citation type="journal article" date="2014" name="Int. J. Syst. Evol. Microbiol.">
        <title>Complete genome sequence of Corynebacterium casei LMG S-19264T (=DSM 44701T), isolated from a smear-ripened cheese.</title>
        <authorList>
            <consortium name="US DOE Joint Genome Institute (JGI-PGF)"/>
            <person name="Walter F."/>
            <person name="Albersmeier A."/>
            <person name="Kalinowski J."/>
            <person name="Ruckert C."/>
        </authorList>
    </citation>
    <scope>NUCLEOTIDE SEQUENCE</scope>
    <source>
        <strain evidence="2">JCM 11219</strain>
    </source>
</reference>
<evidence type="ECO:0000313" key="3">
    <source>
        <dbReference type="Proteomes" id="UP000657075"/>
    </source>
</evidence>
<proteinExistence type="predicted"/>
<dbReference type="Proteomes" id="UP001060771">
    <property type="component" value="Chromosome"/>
</dbReference>
<evidence type="ECO:0000313" key="1">
    <source>
        <dbReference type="EMBL" id="BDR92245.1"/>
    </source>
</evidence>
<evidence type="ECO:0000313" key="2">
    <source>
        <dbReference type="EMBL" id="GGI86147.1"/>
    </source>
</evidence>
<organism evidence="2 3">
    <name type="scientific">Vulcanisaeta souniana JCM 11219</name>
    <dbReference type="NCBI Taxonomy" id="1293586"/>
    <lineage>
        <taxon>Archaea</taxon>
        <taxon>Thermoproteota</taxon>
        <taxon>Thermoprotei</taxon>
        <taxon>Thermoproteales</taxon>
        <taxon>Thermoproteaceae</taxon>
        <taxon>Vulcanisaeta</taxon>
    </lineage>
</organism>
<evidence type="ECO:0000313" key="4">
    <source>
        <dbReference type="Proteomes" id="UP001060771"/>
    </source>
</evidence>
<name>A0A830EAW2_9CREN</name>
<sequence>MLPIPLVLPHVGIAIIMDPGGNTWVLSINGVVINGNESTILPLPLGVEVAFGGYPRPGEACTIGPHYAIIKSVTVFSIHCSRTSQALP</sequence>
<dbReference type="RefSeq" id="WP_188604134.1">
    <property type="nucleotide sequence ID" value="NZ_AP026830.1"/>
</dbReference>
<keyword evidence="4" id="KW-1185">Reference proteome</keyword>
<dbReference type="GeneID" id="76206889"/>
<dbReference type="EMBL" id="AP026830">
    <property type="protein sequence ID" value="BDR92245.1"/>
    <property type="molecule type" value="Genomic_DNA"/>
</dbReference>
<accession>A0A830EAW2</accession>
<dbReference type="EMBL" id="BMNM01000014">
    <property type="protein sequence ID" value="GGI86147.1"/>
    <property type="molecule type" value="Genomic_DNA"/>
</dbReference>
<reference evidence="1" key="4">
    <citation type="journal article" date="2023" name="Microbiol. Resour. Announc.">
        <title>Complete Genome Sequence of Vulcanisaeta souniana Strain IC-059, a Hyperthermophilic Archaeon Isolated from Hot Spring Water in Japan.</title>
        <authorList>
            <person name="Kato S."/>
            <person name="Itoh T."/>
            <person name="Wu L."/>
            <person name="Ma J."/>
            <person name="Ohkuma M."/>
        </authorList>
    </citation>
    <scope>NUCLEOTIDE SEQUENCE</scope>
    <source>
        <strain evidence="1">JCM 11219</strain>
    </source>
</reference>
<reference evidence="4" key="3">
    <citation type="submission" date="2022-09" db="EMBL/GenBank/DDBJ databases">
        <title>Complete genome sequence of Vulcanisaeta souniana.</title>
        <authorList>
            <person name="Kato S."/>
            <person name="Itoh T."/>
            <person name="Ohkuma M."/>
        </authorList>
    </citation>
    <scope>NUCLEOTIDE SEQUENCE [LARGE SCALE GENOMIC DNA]</scope>
    <source>
        <strain evidence="4">JCM 11219</strain>
    </source>
</reference>
<dbReference type="Proteomes" id="UP000657075">
    <property type="component" value="Unassembled WGS sequence"/>
</dbReference>